<feature type="repeat" description="ANK" evidence="1">
    <location>
        <begin position="385"/>
        <end position="417"/>
    </location>
</feature>
<dbReference type="Proteomes" id="UP000663193">
    <property type="component" value="Chromosome 2"/>
</dbReference>
<reference evidence="4" key="1">
    <citation type="journal article" date="2021" name="BMC Genomics">
        <title>Chromosome-level genome assembly and manually-curated proteome of model necrotroph Parastagonospora nodorum Sn15 reveals a genome-wide trove of candidate effector homologs, and redundancy of virulence-related functions within an accessory chromosome.</title>
        <authorList>
            <person name="Bertazzoni S."/>
            <person name="Jones D.A.B."/>
            <person name="Phan H.T."/>
            <person name="Tan K.-C."/>
            <person name="Hane J.K."/>
        </authorList>
    </citation>
    <scope>NUCLEOTIDE SEQUENCE [LARGE SCALE GENOMIC DNA]</scope>
    <source>
        <strain evidence="4">SN15 / ATCC MYA-4574 / FGSC 10173)</strain>
    </source>
</reference>
<evidence type="ECO:0000256" key="1">
    <source>
        <dbReference type="PROSITE-ProRule" id="PRU00023"/>
    </source>
</evidence>
<proteinExistence type="predicted"/>
<dbReference type="InterPro" id="IPR054471">
    <property type="entry name" value="GPIID_WHD"/>
</dbReference>
<dbReference type="PANTHER" id="PTHR10039">
    <property type="entry name" value="AMELOGENIN"/>
    <property type="match status" value="1"/>
</dbReference>
<evidence type="ECO:0000313" key="4">
    <source>
        <dbReference type="Proteomes" id="UP000663193"/>
    </source>
</evidence>
<dbReference type="Pfam" id="PF12796">
    <property type="entry name" value="Ank_2"/>
    <property type="match status" value="1"/>
</dbReference>
<dbReference type="InterPro" id="IPR002110">
    <property type="entry name" value="Ankyrin_rpt"/>
</dbReference>
<gene>
    <name evidence="3" type="ORF">JI435_200200</name>
</gene>
<dbReference type="Gene3D" id="1.25.40.20">
    <property type="entry name" value="Ankyrin repeat-containing domain"/>
    <property type="match status" value="2"/>
</dbReference>
<protein>
    <recommendedName>
        <fullName evidence="2">GPI inositol-deacylase winged helix domain-containing protein</fullName>
    </recommendedName>
</protein>
<dbReference type="InterPro" id="IPR036770">
    <property type="entry name" value="Ankyrin_rpt-contain_sf"/>
</dbReference>
<name>A0A7U2EVV9_PHANO</name>
<keyword evidence="4" id="KW-1185">Reference proteome</keyword>
<dbReference type="AlphaFoldDB" id="A0A7U2EVV9"/>
<keyword evidence="1" id="KW-0040">ANK repeat</keyword>
<feature type="domain" description="GPI inositol-deacylase winged helix" evidence="2">
    <location>
        <begin position="124"/>
        <end position="212"/>
    </location>
</feature>
<feature type="repeat" description="ANK" evidence="1">
    <location>
        <begin position="352"/>
        <end position="384"/>
    </location>
</feature>
<sequence length="485" mass="53641">MSANITILLTSRHELDIQDALVPFEHVRIEDWIKEIDEDIETYINYRLESDLRLSRLKPSIKDEVRDSIHGKSHGMFRLVQCSLDGVSALRTVRDIRTALQHIPHELGQTYENILVRVSAADAAIVRKILLWLCFTMLPITLDELHSAIAIEHGLDELDEDSCLSSAQEIVAVCGCLITVSTTGYVRLAHLSVKDYLLSEGIRNGPASSFALGQLAGNCELALDCFTYLSYGSFRSGPSCSEEDFALRLKNYPFLRHAATTWTYYLRATEVAGEPSIQLDEKILSFFSPETSRAFMSWVQVLNAGSSSGGSSWTSYPKHATTLYYAASFGLLEVTQHLIEAGVDLNTPASRYGGTALHGAVCRNHIPIVRALLEAGADAGQSDWDKVTPLHTAAVEGYVDCAILLLQYGADRNALDKAGEKPIDWAIKGEQECQKILETKLGMLDADMVGPLLADLKFRRKIAANASEVKVWAGWDGKYIPEWSK</sequence>
<dbReference type="SMART" id="SM00248">
    <property type="entry name" value="ANK"/>
    <property type="match status" value="3"/>
</dbReference>
<dbReference type="VEuPathDB" id="FungiDB:JI435_200200"/>
<accession>A0A7U2EVV9</accession>
<dbReference type="PROSITE" id="PS50088">
    <property type="entry name" value="ANK_REPEAT"/>
    <property type="match status" value="3"/>
</dbReference>
<dbReference type="Pfam" id="PF00023">
    <property type="entry name" value="Ank"/>
    <property type="match status" value="1"/>
</dbReference>
<dbReference type="Pfam" id="PF22939">
    <property type="entry name" value="WHD_GPIID"/>
    <property type="match status" value="1"/>
</dbReference>
<feature type="repeat" description="ANK" evidence="1">
    <location>
        <begin position="318"/>
        <end position="350"/>
    </location>
</feature>
<evidence type="ECO:0000313" key="3">
    <source>
        <dbReference type="EMBL" id="QRC92030.1"/>
    </source>
</evidence>
<dbReference type="PROSITE" id="PS50297">
    <property type="entry name" value="ANK_REP_REGION"/>
    <property type="match status" value="3"/>
</dbReference>
<dbReference type="EMBL" id="CP069024">
    <property type="protein sequence ID" value="QRC92030.1"/>
    <property type="molecule type" value="Genomic_DNA"/>
</dbReference>
<dbReference type="OrthoDB" id="1577640at2759"/>
<organism evidence="3 4">
    <name type="scientific">Phaeosphaeria nodorum (strain SN15 / ATCC MYA-4574 / FGSC 10173)</name>
    <name type="common">Glume blotch fungus</name>
    <name type="synonym">Parastagonospora nodorum</name>
    <dbReference type="NCBI Taxonomy" id="321614"/>
    <lineage>
        <taxon>Eukaryota</taxon>
        <taxon>Fungi</taxon>
        <taxon>Dikarya</taxon>
        <taxon>Ascomycota</taxon>
        <taxon>Pezizomycotina</taxon>
        <taxon>Dothideomycetes</taxon>
        <taxon>Pleosporomycetidae</taxon>
        <taxon>Pleosporales</taxon>
        <taxon>Pleosporineae</taxon>
        <taxon>Phaeosphaeriaceae</taxon>
        <taxon>Parastagonospora</taxon>
    </lineage>
</organism>
<evidence type="ECO:0000259" key="2">
    <source>
        <dbReference type="Pfam" id="PF22939"/>
    </source>
</evidence>
<dbReference type="SUPFAM" id="SSF48403">
    <property type="entry name" value="Ankyrin repeat"/>
    <property type="match status" value="1"/>
</dbReference>
<dbReference type="PANTHER" id="PTHR10039:SF16">
    <property type="entry name" value="GPI INOSITOL-DEACYLASE"/>
    <property type="match status" value="1"/>
</dbReference>